<sequence length="451" mass="51404">MFEKFLDKFRGLFKTKSSVDNTADNKENKAEPFKQGVFLPSVSEKESRIINNPTIPKVLLEKDPALRKSWMIDLAKDEIKQYKNLSSEMTNSSQLQGNVFISANRVLLNSVLDQALHLGVSNITLISAKADNAHSLNLWDAASDIVAHRLQELFLSDKNLSAEEFRNESAIIEYFVSLTTLAASLNGSIPSLSEFLRLFDDHRHLKESIELVKNDYEQHQSYEEMDKYSQLLFGKKSNLNHSSLSNRTNIGYRMSQLIMWFDTLLEGWNSHSNKEMQMHISLVRKVIKTGNDIHKTLADQEIKHLLLGSNQVSLKELIKPKNNTGVVLILIPEEKRHIGRVIIDSLFSNCFSYYTLDTFSKDTAEESKVSYPLINICLDNWSKYASNAQLFWISQLTGKRITLLASADEKLAISNYSVVTRVLCYIKRLGLNGQYQIVDYQDSNMSDTKKG</sequence>
<reference evidence="1 2" key="1">
    <citation type="submission" date="2019-09" db="EMBL/GenBank/DDBJ databases">
        <title>Comparative analysis of L. crispatus genomes revealed niche specific adaptation to different host and body sites.</title>
        <authorList>
            <person name="Pan M."/>
            <person name="Hidalgo-Cantabrana C."/>
            <person name="Barrangou R."/>
        </authorList>
    </citation>
    <scope>NUCLEOTIDE SEQUENCE [LARGE SCALE GENOMIC DNA]</scope>
    <source>
        <strain evidence="1 2">NCK973</strain>
    </source>
</reference>
<comment type="caution">
    <text evidence="1">The sequence shown here is derived from an EMBL/GenBank/DDBJ whole genome shotgun (WGS) entry which is preliminary data.</text>
</comment>
<dbReference type="EMBL" id="VUAO01000012">
    <property type="protein sequence ID" value="KAA8797947.1"/>
    <property type="molecule type" value="Genomic_DNA"/>
</dbReference>
<dbReference type="RefSeq" id="WP_133472386.1">
    <property type="nucleotide sequence ID" value="NZ_NKKW01000278.1"/>
</dbReference>
<dbReference type="Proteomes" id="UP000322051">
    <property type="component" value="Unassembled WGS sequence"/>
</dbReference>
<gene>
    <name evidence="1" type="ORF">F1C02_05615</name>
</gene>
<organism evidence="1 2">
    <name type="scientific">Lactobacillus crispatus</name>
    <dbReference type="NCBI Taxonomy" id="47770"/>
    <lineage>
        <taxon>Bacteria</taxon>
        <taxon>Bacillati</taxon>
        <taxon>Bacillota</taxon>
        <taxon>Bacilli</taxon>
        <taxon>Lactobacillales</taxon>
        <taxon>Lactobacillaceae</taxon>
        <taxon>Lactobacillus</taxon>
    </lineage>
</organism>
<evidence type="ECO:0000313" key="2">
    <source>
        <dbReference type="Proteomes" id="UP000322051"/>
    </source>
</evidence>
<dbReference type="AlphaFoldDB" id="A0AB73BPV2"/>
<protein>
    <submittedName>
        <fullName evidence="1">Uncharacterized protein</fullName>
    </submittedName>
</protein>
<proteinExistence type="predicted"/>
<name>A0AB73BPV2_9LACO</name>
<evidence type="ECO:0000313" key="1">
    <source>
        <dbReference type="EMBL" id="KAA8797947.1"/>
    </source>
</evidence>
<accession>A0AB73BPV2</accession>